<feature type="chain" id="PRO_5015195530" evidence="8">
    <location>
        <begin position="24"/>
        <end position="1039"/>
    </location>
</feature>
<dbReference type="SUPFAM" id="SSF56935">
    <property type="entry name" value="Porins"/>
    <property type="match status" value="1"/>
</dbReference>
<dbReference type="EMBL" id="MSCK01000001">
    <property type="protein sequence ID" value="PQJ73737.1"/>
    <property type="molecule type" value="Genomic_DNA"/>
</dbReference>
<comment type="similarity">
    <text evidence="7">Belongs to the TonB-dependent receptor family.</text>
</comment>
<dbReference type="NCBIfam" id="TIGR04057">
    <property type="entry name" value="SusC_RagA_signa"/>
    <property type="match status" value="1"/>
</dbReference>
<evidence type="ECO:0000256" key="7">
    <source>
        <dbReference type="PROSITE-ProRule" id="PRU01360"/>
    </source>
</evidence>
<evidence type="ECO:0000256" key="1">
    <source>
        <dbReference type="ARBA" id="ARBA00004571"/>
    </source>
</evidence>
<gene>
    <name evidence="10" type="ORF">BTO14_08760</name>
</gene>
<dbReference type="InterPro" id="IPR023997">
    <property type="entry name" value="TonB-dep_OMP_SusC/RagA_CS"/>
</dbReference>
<dbReference type="PROSITE" id="PS52016">
    <property type="entry name" value="TONB_DEPENDENT_REC_3"/>
    <property type="match status" value="1"/>
</dbReference>
<accession>A0A2P6CFQ3</accession>
<dbReference type="Gene3D" id="2.40.170.20">
    <property type="entry name" value="TonB-dependent receptor, beta-barrel domain"/>
    <property type="match status" value="1"/>
</dbReference>
<dbReference type="Pfam" id="PF07715">
    <property type="entry name" value="Plug"/>
    <property type="match status" value="1"/>
</dbReference>
<evidence type="ECO:0000256" key="2">
    <source>
        <dbReference type="ARBA" id="ARBA00022448"/>
    </source>
</evidence>
<keyword evidence="8" id="KW-0732">Signal</keyword>
<reference evidence="10 11" key="1">
    <citation type="submission" date="2016-12" db="EMBL/GenBank/DDBJ databases">
        <title>Trade-off between light-utilization and light-protection in marine flavobacteria.</title>
        <authorList>
            <person name="Kumagai Y."/>
            <person name="Yoshizawa S."/>
            <person name="Kogure K."/>
            <person name="Iwasaki W."/>
        </authorList>
    </citation>
    <scope>NUCLEOTIDE SEQUENCE [LARGE SCALE GENOMIC DNA]</scope>
    <source>
        <strain evidence="10 11">KCTC 12100</strain>
    </source>
</reference>
<comment type="caution">
    <text evidence="10">The sequence shown here is derived from an EMBL/GenBank/DDBJ whole genome shotgun (WGS) entry which is preliminary data.</text>
</comment>
<evidence type="ECO:0000313" key="11">
    <source>
        <dbReference type="Proteomes" id="UP000247345"/>
    </source>
</evidence>
<keyword evidence="11" id="KW-1185">Reference proteome</keyword>
<dbReference type="InterPro" id="IPR036942">
    <property type="entry name" value="Beta-barrel_TonB_sf"/>
</dbReference>
<dbReference type="AlphaFoldDB" id="A0A2P6CFQ3"/>
<evidence type="ECO:0000256" key="6">
    <source>
        <dbReference type="ARBA" id="ARBA00023237"/>
    </source>
</evidence>
<protein>
    <submittedName>
        <fullName evidence="10">SusC/RagA family TonB-linked outer membrane protein</fullName>
    </submittedName>
</protein>
<evidence type="ECO:0000256" key="5">
    <source>
        <dbReference type="ARBA" id="ARBA00023136"/>
    </source>
</evidence>
<keyword evidence="6 7" id="KW-0998">Cell outer membrane</keyword>
<dbReference type="SUPFAM" id="SSF49464">
    <property type="entry name" value="Carboxypeptidase regulatory domain-like"/>
    <property type="match status" value="1"/>
</dbReference>
<dbReference type="InterPro" id="IPR039426">
    <property type="entry name" value="TonB-dep_rcpt-like"/>
</dbReference>
<name>A0A2P6CFQ3_9FLAO</name>
<dbReference type="Gene3D" id="2.60.40.1120">
    <property type="entry name" value="Carboxypeptidase-like, regulatory domain"/>
    <property type="match status" value="1"/>
</dbReference>
<dbReference type="OrthoDB" id="9768177at2"/>
<keyword evidence="5 7" id="KW-0472">Membrane</keyword>
<keyword evidence="3 7" id="KW-1134">Transmembrane beta strand</keyword>
<feature type="signal peptide" evidence="8">
    <location>
        <begin position="1"/>
        <end position="23"/>
    </location>
</feature>
<dbReference type="Pfam" id="PF13715">
    <property type="entry name" value="CarbopepD_reg_2"/>
    <property type="match status" value="1"/>
</dbReference>
<dbReference type="InterPro" id="IPR023996">
    <property type="entry name" value="TonB-dep_OMP_SusC/RagA"/>
</dbReference>
<evidence type="ECO:0000259" key="9">
    <source>
        <dbReference type="Pfam" id="PF07715"/>
    </source>
</evidence>
<dbReference type="InterPro" id="IPR008969">
    <property type="entry name" value="CarboxyPept-like_regulatory"/>
</dbReference>
<dbReference type="FunFam" id="2.170.130.10:FF:000008">
    <property type="entry name" value="SusC/RagA family TonB-linked outer membrane protein"/>
    <property type="match status" value="1"/>
</dbReference>
<evidence type="ECO:0000256" key="4">
    <source>
        <dbReference type="ARBA" id="ARBA00022692"/>
    </source>
</evidence>
<organism evidence="10 11">
    <name type="scientific">Polaribacter butkevichii</name>
    <dbReference type="NCBI Taxonomy" id="218490"/>
    <lineage>
        <taxon>Bacteria</taxon>
        <taxon>Pseudomonadati</taxon>
        <taxon>Bacteroidota</taxon>
        <taxon>Flavobacteriia</taxon>
        <taxon>Flavobacteriales</taxon>
        <taxon>Flavobacteriaceae</taxon>
    </lineage>
</organism>
<dbReference type="InterPro" id="IPR037066">
    <property type="entry name" value="Plug_dom_sf"/>
</dbReference>
<evidence type="ECO:0000256" key="3">
    <source>
        <dbReference type="ARBA" id="ARBA00022452"/>
    </source>
</evidence>
<dbReference type="Proteomes" id="UP000247345">
    <property type="component" value="Unassembled WGS sequence"/>
</dbReference>
<keyword evidence="4 7" id="KW-0812">Transmembrane</keyword>
<proteinExistence type="inferred from homology"/>
<dbReference type="Gene3D" id="2.170.130.10">
    <property type="entry name" value="TonB-dependent receptor, plug domain"/>
    <property type="match status" value="1"/>
</dbReference>
<feature type="domain" description="TonB-dependent receptor plug" evidence="9">
    <location>
        <begin position="114"/>
        <end position="243"/>
    </location>
</feature>
<dbReference type="InterPro" id="IPR012910">
    <property type="entry name" value="Plug_dom"/>
</dbReference>
<comment type="subcellular location">
    <subcellularLocation>
        <location evidence="1 7">Cell outer membrane</location>
        <topology evidence="1 7">Multi-pass membrane protein</topology>
    </subcellularLocation>
</comment>
<evidence type="ECO:0000256" key="8">
    <source>
        <dbReference type="SAM" id="SignalP"/>
    </source>
</evidence>
<dbReference type="NCBIfam" id="TIGR04056">
    <property type="entry name" value="OMP_RagA_SusC"/>
    <property type="match status" value="1"/>
</dbReference>
<sequence>MNKKMVKKLFFLMILLSGSVIFGQTVTGKVSTKGEPLPGASILVKGTNNGAITDFDGNYTLKNVSATATLIVTYIGYKTQEENVNGKKILNFNLIEDAESLEEIVIIGYGAVRKSDLTGAISTVKSDALEDQPFTGADQALQGKVAGVTVMQNSGAPGGGVSVRVRGITSLTGNNEPLYVIDGVPVEADSNNDSFSFSSLGGGNGQTKVSALSNINPSDIESMQVLKDASATAIYGSRASNGVVLITTKKGKDGKSTISYESYIGFQSTPTYLDLMNLQEYAEFYKEIAAVRGQSVPLELQNPALLGSGTNWQKEIFRSAPIMNHQISVNGGNEKTKFYTSINYFEQDGIVINSDFNRVSMRLNVDHKVNDWFKVGNNLTFSKSREHITFNDDESGVISSAVRQSPVIPVKYSDGNWGGPTDVSGVGNGRNPVAWSEIRNNQLDRFKINGNLFGELTLKKDLTFRTELGYDYNTSKVAVFNPTYEMGTEINTVATSAKSNSDSFYWIFKNYLNYNKSLGLHSINAMIGQEAQESKYENVSLSRRDFLTNDVTTINLGDAETARNGNAKGTWSLMSYFGRLNYAFDGKYLLTATMRADASSNFGSNNKWGYFPSFSAAWVLSKEKFMETTNDIISLAKIRIGYGEVGNQNIGGYKYGAALRNVNTAYGTGFTQLNIANPDVKWESTKSTNLGLELGFIDNRISLDVDLYKKTSADFLFQEPLPSYLGAYNVASYLGLQPPFVNLGEMENKGIDIKLTTRNIAKENFNWTSSFVFSKYKNKLVSLSNDNSAIFQTIEFNNTITKTAVGQPVGLYYGYVSDGLFQTEEELYASPSQGDINKDTGIWLGDIKWKDINEDGKIDDADKTFIGNPHPDFTFSISNNLNYKNWDLSISMNGSYGNDVYNWTRKLTEGMLELNGNQSKVIKNRFIEGVNTNTTTPRFVFGDPNGNAGVSDRFIEDGSYLRIQNLTLGYTIPSNLLTNQNLISKVRLYTTIQNLYTFTNYSGYDPEIGAYNQNSMMMGIDNGRYPIPRTYMLGVKVEF</sequence>
<dbReference type="GO" id="GO:0009279">
    <property type="term" value="C:cell outer membrane"/>
    <property type="evidence" value="ECO:0007669"/>
    <property type="project" value="UniProtKB-SubCell"/>
</dbReference>
<keyword evidence="2 7" id="KW-0813">Transport</keyword>
<evidence type="ECO:0000313" key="10">
    <source>
        <dbReference type="EMBL" id="PQJ73737.1"/>
    </source>
</evidence>